<keyword evidence="3 9" id="KW-0479">Metal-binding</keyword>
<proteinExistence type="inferred from homology"/>
<evidence type="ECO:0000256" key="5">
    <source>
        <dbReference type="ARBA" id="ARBA00022977"/>
    </source>
</evidence>
<feature type="binding site" evidence="9">
    <location>
        <begin position="141"/>
        <end position="143"/>
    </location>
    <ligand>
        <name>2-[(2R,5Z)-2-carboxy-4-methylthiazol-5(2H)-ylidene]ethyl phosphate</name>
        <dbReference type="ChEBI" id="CHEBI:62899"/>
    </ligand>
</feature>
<evidence type="ECO:0000259" key="10">
    <source>
        <dbReference type="Pfam" id="PF02581"/>
    </source>
</evidence>
<evidence type="ECO:0000313" key="11">
    <source>
        <dbReference type="EMBL" id="BBD78061.1"/>
    </source>
</evidence>
<dbReference type="InterPro" id="IPR036206">
    <property type="entry name" value="ThiamineP_synth_sf"/>
</dbReference>
<keyword evidence="5 9" id="KW-0784">Thiamine biosynthesis</keyword>
<dbReference type="PANTHER" id="PTHR20857:SF15">
    <property type="entry name" value="THIAMINE-PHOSPHATE SYNTHASE"/>
    <property type="match status" value="1"/>
</dbReference>
<feature type="domain" description="Thiamine phosphate synthase/TenI" evidence="10">
    <location>
        <begin position="15"/>
        <end position="192"/>
    </location>
</feature>
<keyword evidence="2 9" id="KW-0808">Transferase</keyword>
<dbReference type="EMBL" id="AP018558">
    <property type="protein sequence ID" value="BBD78061.1"/>
    <property type="molecule type" value="Genomic_DNA"/>
</dbReference>
<accession>A0A2Z6DZV4</accession>
<evidence type="ECO:0000256" key="9">
    <source>
        <dbReference type="HAMAP-Rule" id="MF_00097"/>
    </source>
</evidence>
<evidence type="ECO:0000256" key="4">
    <source>
        <dbReference type="ARBA" id="ARBA00022842"/>
    </source>
</evidence>
<feature type="binding site" evidence="9">
    <location>
        <position position="95"/>
    </location>
    <ligand>
        <name>Mg(2+)</name>
        <dbReference type="ChEBI" id="CHEBI:18420"/>
    </ligand>
</feature>
<feature type="binding site" evidence="9">
    <location>
        <position position="170"/>
    </location>
    <ligand>
        <name>2-[(2R,5Z)-2-carboxy-4-methylthiazol-5(2H)-ylidene]ethyl phosphate</name>
        <dbReference type="ChEBI" id="CHEBI:62899"/>
    </ligand>
</feature>
<feature type="binding site" evidence="9">
    <location>
        <position position="114"/>
    </location>
    <ligand>
        <name>4-amino-2-methyl-5-(diphosphooxymethyl)pyrimidine</name>
        <dbReference type="ChEBI" id="CHEBI:57841"/>
    </ligand>
</feature>
<comment type="similarity">
    <text evidence="9">Belongs to the thiamine-phosphate synthase family.</text>
</comment>
<dbReference type="OrthoDB" id="9789949at2"/>
<dbReference type="CDD" id="cd00564">
    <property type="entry name" value="TMP_TenI"/>
    <property type="match status" value="1"/>
</dbReference>
<comment type="cofactor">
    <cofactor evidence="9">
        <name>Mg(2+)</name>
        <dbReference type="ChEBI" id="CHEBI:18420"/>
    </cofactor>
    <text evidence="9">Binds 1 Mg(2+) ion per subunit.</text>
</comment>
<feature type="binding site" evidence="9">
    <location>
        <begin position="43"/>
        <end position="47"/>
    </location>
    <ligand>
        <name>4-amino-2-methyl-5-(diphosphooxymethyl)pyrimidine</name>
        <dbReference type="ChEBI" id="CHEBI:57841"/>
    </ligand>
</feature>
<name>A0A2Z6DZV4_HYDTE</name>
<evidence type="ECO:0000313" key="12">
    <source>
        <dbReference type="Proteomes" id="UP000262004"/>
    </source>
</evidence>
<sequence length="236" mass="24981">MTTFARHATARPFWYLITPDDPDGAQWRARVAAALEARPDWVQYRNKAATLSERQKEAEWLCARAAAAGVAVVVINDDWRLAQSLGVGVHLGQGDGSLTEARQRLGPQAVIGASCYASRLRAEAAVAEGASYVAFGAVFPSQTKPGAQTAPLSLFAATRALGVPRVAIGGVTLARVPELLAAGVDGVAVIADLFAQPSLSAVAVRAAAWREAFDRWQCDCPSQQIEPKRGAEDGCQ</sequence>
<dbReference type="UniPathway" id="UPA00060">
    <property type="reaction ID" value="UER00141"/>
</dbReference>
<feature type="binding site" evidence="9">
    <location>
        <position position="144"/>
    </location>
    <ligand>
        <name>4-amino-2-methyl-5-(diphosphooxymethyl)pyrimidine</name>
        <dbReference type="ChEBI" id="CHEBI:57841"/>
    </ligand>
</feature>
<protein>
    <recommendedName>
        <fullName evidence="9">Thiamine-phosphate synthase</fullName>
        <shortName evidence="9">TP synthase</shortName>
        <shortName evidence="9">TPS</shortName>
        <ecNumber evidence="9">2.5.1.3</ecNumber>
    </recommendedName>
    <alternativeName>
        <fullName evidence="9">Thiamine-phosphate pyrophosphorylase</fullName>
        <shortName evidence="9">TMP pyrophosphorylase</shortName>
        <shortName evidence="9">TMP-PPase</shortName>
    </alternativeName>
</protein>
<dbReference type="HAMAP" id="MF_00097">
    <property type="entry name" value="TMP_synthase"/>
    <property type="match status" value="1"/>
</dbReference>
<keyword evidence="12" id="KW-1185">Reference proteome</keyword>
<dbReference type="Pfam" id="PF02581">
    <property type="entry name" value="TMP-TENI"/>
    <property type="match status" value="1"/>
</dbReference>
<gene>
    <name evidence="9" type="primary">thiE</name>
    <name evidence="11" type="ORF">HPTL_1803</name>
</gene>
<dbReference type="Gene3D" id="3.20.20.70">
    <property type="entry name" value="Aldolase class I"/>
    <property type="match status" value="1"/>
</dbReference>
<dbReference type="InterPro" id="IPR013785">
    <property type="entry name" value="Aldolase_TIM"/>
</dbReference>
<comment type="function">
    <text evidence="9">Condenses 4-methyl-5-(beta-hydroxyethyl)thiazole monophosphate (THZ-P) and 2-methyl-4-amino-5-hydroxymethyl pyrimidine pyrophosphate (HMP-PP) to form thiamine monophosphate (TMP).</text>
</comment>
<dbReference type="GO" id="GO:0009228">
    <property type="term" value="P:thiamine biosynthetic process"/>
    <property type="evidence" value="ECO:0007669"/>
    <property type="project" value="UniProtKB-KW"/>
</dbReference>
<dbReference type="GO" id="GO:0000287">
    <property type="term" value="F:magnesium ion binding"/>
    <property type="evidence" value="ECO:0007669"/>
    <property type="project" value="UniProtKB-UniRule"/>
</dbReference>
<comment type="pathway">
    <text evidence="1 9">Cofactor biosynthesis; thiamine diphosphate biosynthesis; thiamine phosphate from 4-amino-2-methyl-5-diphosphomethylpyrimidine and 4-methyl-5-(2-phosphoethyl)-thiazole: step 1/1.</text>
</comment>
<dbReference type="Proteomes" id="UP000262004">
    <property type="component" value="Chromosome"/>
</dbReference>
<dbReference type="SUPFAM" id="SSF51391">
    <property type="entry name" value="Thiamin phosphate synthase"/>
    <property type="match status" value="1"/>
</dbReference>
<dbReference type="GO" id="GO:0004789">
    <property type="term" value="F:thiamine-phosphate diphosphorylase activity"/>
    <property type="evidence" value="ECO:0007669"/>
    <property type="project" value="UniProtKB-UniRule"/>
</dbReference>
<comment type="catalytic activity">
    <reaction evidence="6 9">
        <text>4-methyl-5-(2-phosphooxyethyl)-thiazole + 4-amino-2-methyl-5-(diphosphooxymethyl)pyrimidine + H(+) = thiamine phosphate + diphosphate</text>
        <dbReference type="Rhea" id="RHEA:22328"/>
        <dbReference type="ChEBI" id="CHEBI:15378"/>
        <dbReference type="ChEBI" id="CHEBI:33019"/>
        <dbReference type="ChEBI" id="CHEBI:37575"/>
        <dbReference type="ChEBI" id="CHEBI:57841"/>
        <dbReference type="ChEBI" id="CHEBI:58296"/>
        <dbReference type="EC" id="2.5.1.3"/>
    </reaction>
</comment>
<dbReference type="RefSeq" id="WP_119335730.1">
    <property type="nucleotide sequence ID" value="NZ_AP018558.1"/>
</dbReference>
<feature type="binding site" evidence="9">
    <location>
        <position position="77"/>
    </location>
    <ligand>
        <name>Mg(2+)</name>
        <dbReference type="ChEBI" id="CHEBI:18420"/>
    </ligand>
</feature>
<dbReference type="KEGG" id="htl:HPTL_1803"/>
<evidence type="ECO:0000256" key="1">
    <source>
        <dbReference type="ARBA" id="ARBA00005165"/>
    </source>
</evidence>
<keyword evidence="4 9" id="KW-0460">Magnesium</keyword>
<comment type="catalytic activity">
    <reaction evidence="8 9">
        <text>2-[(2R,5Z)-2-carboxy-4-methylthiazol-5(2H)-ylidene]ethyl phosphate + 4-amino-2-methyl-5-(diphosphooxymethyl)pyrimidine + 2 H(+) = thiamine phosphate + CO2 + diphosphate</text>
        <dbReference type="Rhea" id="RHEA:47844"/>
        <dbReference type="ChEBI" id="CHEBI:15378"/>
        <dbReference type="ChEBI" id="CHEBI:16526"/>
        <dbReference type="ChEBI" id="CHEBI:33019"/>
        <dbReference type="ChEBI" id="CHEBI:37575"/>
        <dbReference type="ChEBI" id="CHEBI:57841"/>
        <dbReference type="ChEBI" id="CHEBI:62899"/>
        <dbReference type="EC" id="2.5.1.3"/>
    </reaction>
</comment>
<feature type="binding site" evidence="9">
    <location>
        <position position="76"/>
    </location>
    <ligand>
        <name>4-amino-2-methyl-5-(diphosphooxymethyl)pyrimidine</name>
        <dbReference type="ChEBI" id="CHEBI:57841"/>
    </ligand>
</feature>
<evidence type="ECO:0000256" key="7">
    <source>
        <dbReference type="ARBA" id="ARBA00047851"/>
    </source>
</evidence>
<dbReference type="GO" id="GO:0009229">
    <property type="term" value="P:thiamine diphosphate biosynthetic process"/>
    <property type="evidence" value="ECO:0007669"/>
    <property type="project" value="UniProtKB-UniRule"/>
</dbReference>
<dbReference type="GO" id="GO:0005737">
    <property type="term" value="C:cytoplasm"/>
    <property type="evidence" value="ECO:0007669"/>
    <property type="project" value="TreeGrafter"/>
</dbReference>
<evidence type="ECO:0000256" key="2">
    <source>
        <dbReference type="ARBA" id="ARBA00022679"/>
    </source>
</evidence>
<evidence type="ECO:0000256" key="8">
    <source>
        <dbReference type="ARBA" id="ARBA00047883"/>
    </source>
</evidence>
<dbReference type="InterPro" id="IPR022998">
    <property type="entry name" value="ThiamineP_synth_TenI"/>
</dbReference>
<evidence type="ECO:0000256" key="3">
    <source>
        <dbReference type="ARBA" id="ARBA00022723"/>
    </source>
</evidence>
<comment type="catalytic activity">
    <reaction evidence="7 9">
        <text>2-(2-carboxy-4-methylthiazol-5-yl)ethyl phosphate + 4-amino-2-methyl-5-(diphosphooxymethyl)pyrimidine + 2 H(+) = thiamine phosphate + CO2 + diphosphate</text>
        <dbReference type="Rhea" id="RHEA:47848"/>
        <dbReference type="ChEBI" id="CHEBI:15378"/>
        <dbReference type="ChEBI" id="CHEBI:16526"/>
        <dbReference type="ChEBI" id="CHEBI:33019"/>
        <dbReference type="ChEBI" id="CHEBI:37575"/>
        <dbReference type="ChEBI" id="CHEBI:57841"/>
        <dbReference type="ChEBI" id="CHEBI:62890"/>
        <dbReference type="EC" id="2.5.1.3"/>
    </reaction>
</comment>
<dbReference type="EC" id="2.5.1.3" evidence="9"/>
<evidence type="ECO:0000256" key="6">
    <source>
        <dbReference type="ARBA" id="ARBA00047334"/>
    </source>
</evidence>
<reference evidence="11 12" key="1">
    <citation type="submission" date="2018-04" db="EMBL/GenBank/DDBJ databases">
        <title>Complete genome sequence of Hydrogenophilus thermoluteolus TH-1.</title>
        <authorList>
            <person name="Arai H."/>
        </authorList>
    </citation>
    <scope>NUCLEOTIDE SEQUENCE [LARGE SCALE GENOMIC DNA]</scope>
    <source>
        <strain evidence="11 12">TH-1</strain>
    </source>
</reference>
<dbReference type="InterPro" id="IPR034291">
    <property type="entry name" value="TMP_synthase"/>
</dbReference>
<dbReference type="PANTHER" id="PTHR20857">
    <property type="entry name" value="THIAMINE-PHOSPHATE PYROPHOSPHORYLASE"/>
    <property type="match status" value="1"/>
</dbReference>
<comment type="caution">
    <text evidence="9">Lacks conserved residue(s) required for the propagation of feature annotation.</text>
</comment>
<organism evidence="11 12">
    <name type="scientific">Hydrogenophilus thermoluteolus</name>
    <name type="common">Pseudomonas hydrogenothermophila</name>
    <dbReference type="NCBI Taxonomy" id="297"/>
    <lineage>
        <taxon>Bacteria</taxon>
        <taxon>Pseudomonadati</taxon>
        <taxon>Pseudomonadota</taxon>
        <taxon>Hydrogenophilia</taxon>
        <taxon>Hydrogenophilales</taxon>
        <taxon>Hydrogenophilaceae</taxon>
        <taxon>Hydrogenophilus</taxon>
    </lineage>
</organism>
<dbReference type="AlphaFoldDB" id="A0A2Z6DZV4"/>